<dbReference type="EMBL" id="ATAM02000014">
    <property type="protein sequence ID" value="KAL0240310.1"/>
    <property type="molecule type" value="Genomic_DNA"/>
</dbReference>
<dbReference type="CDD" id="cd11476">
    <property type="entry name" value="SLC5sbd_DUR3"/>
    <property type="match status" value="1"/>
</dbReference>
<dbReference type="NCBIfam" id="TIGR00813">
    <property type="entry name" value="sss"/>
    <property type="match status" value="1"/>
</dbReference>
<feature type="transmembrane region" description="Helical" evidence="8">
    <location>
        <begin position="594"/>
        <end position="617"/>
    </location>
</feature>
<feature type="transmembrane region" description="Helical" evidence="8">
    <location>
        <begin position="130"/>
        <end position="152"/>
    </location>
</feature>
<protein>
    <recommendedName>
        <fullName evidence="11">Urea transporter</fullName>
    </recommendedName>
</protein>
<feature type="transmembrane region" description="Helical" evidence="8">
    <location>
        <begin position="164"/>
        <end position="186"/>
    </location>
</feature>
<dbReference type="RefSeq" id="XP_066610809.1">
    <property type="nucleotide sequence ID" value="XM_066760984.1"/>
</dbReference>
<sequence length="674" mass="71930">MSSTALPQGAGYGVVIGMGLFFSLLMVGIAKLQTRYTSHKTSSAEEFNSASRSVPPGLIAAGIVSAWTWAATLLQSSATAYKFGISGPWWYASGAAIQVLLFAMISSKLKQHAPFCHTYLEIIKARWGRVAHLVFLFFALATNIIVSTMLILGGSATVTDLTGMNTVAACFLIPLGVSIYVLTGGMRATLIADYSHTLVLYCILISFALVAYATSPIIGSPSKMWELLNYAAEVNPISGNAQGSYLTMRSKSGLIFGVLNIVGNFGTVFNDQAYWQRAIASDPKTSVKAFLWGGIAWFGIPLGIATSLGLSAVALAHGTSTPIITLTADEVSAGLPAVKAASALMGQSGAIAMLILLFLAVTSACSAEQIAVSSILTYDIFATYIRPNPSEKQILWVSHICIFGYALFMGAIATAFNYIGVSMGYLYELMGCIIGSAVVPIALCITWRKCSGTGACVGAVLGFCTGVAGWLGITSTLNDGVINVTTTFGDYEMLTGNLLSIGIGGIITVAWSYIRPANFDWDITRSINNKEDFTLTENNEPSAEPPADDDEKEKLDNGGEGFQGGAALMRNTTHTTVEAQPTDMMKENKELQKAFRFAAIAALSLVVILIFVIPLPLFFTSHVYPVEGFTAWVCISLIWLFVGLGMVGIYPIWEARKGLMKVGKGIMMDVTRQN</sequence>
<feature type="region of interest" description="Disordered" evidence="7">
    <location>
        <begin position="533"/>
        <end position="556"/>
    </location>
</feature>
<feature type="transmembrane region" description="Helical" evidence="8">
    <location>
        <begin position="454"/>
        <end position="473"/>
    </location>
</feature>
<dbReference type="Proteomes" id="UP000054399">
    <property type="component" value="Unassembled WGS sequence"/>
</dbReference>
<feature type="transmembrane region" description="Helical" evidence="8">
    <location>
        <begin position="90"/>
        <end position="109"/>
    </location>
</feature>
<comment type="similarity">
    <text evidence="2 6">Belongs to the sodium:solute symporter (SSF) (TC 2.A.21) family.</text>
</comment>
<name>A0ABR3BJP0_9TREE</name>
<reference evidence="9" key="2">
    <citation type="submission" date="2024-01" db="EMBL/GenBank/DDBJ databases">
        <title>Comparative genomics of Cryptococcus and Kwoniella reveals pathogenesis evolution and contrasting modes of karyotype evolution via chromosome fusion or intercentromeric recombination.</title>
        <authorList>
            <person name="Coelho M.A."/>
            <person name="David-Palma M."/>
            <person name="Shea T."/>
            <person name="Bowers K."/>
            <person name="Mcginley-Smith S."/>
            <person name="Mohammad A.W."/>
            <person name="Gnirke A."/>
            <person name="Yurkov A.M."/>
            <person name="Nowrousian M."/>
            <person name="Sun S."/>
            <person name="Cuomo C.A."/>
            <person name="Heitman J."/>
        </authorList>
    </citation>
    <scope>NUCLEOTIDE SEQUENCE</scope>
    <source>
        <strain evidence="9">IND107</strain>
    </source>
</reference>
<evidence type="ECO:0008006" key="11">
    <source>
        <dbReference type="Google" id="ProtNLM"/>
    </source>
</evidence>
<organism evidence="9 10">
    <name type="scientific">Cryptococcus tetragattii IND107</name>
    <dbReference type="NCBI Taxonomy" id="1296105"/>
    <lineage>
        <taxon>Eukaryota</taxon>
        <taxon>Fungi</taxon>
        <taxon>Dikarya</taxon>
        <taxon>Basidiomycota</taxon>
        <taxon>Agaricomycotina</taxon>
        <taxon>Tremellomycetes</taxon>
        <taxon>Tremellales</taxon>
        <taxon>Cryptococcaceae</taxon>
        <taxon>Cryptococcus</taxon>
        <taxon>Cryptococcus gattii species complex</taxon>
    </lineage>
</organism>
<keyword evidence="4 8" id="KW-1133">Transmembrane helix</keyword>
<accession>A0ABR3BJP0</accession>
<dbReference type="Pfam" id="PF00474">
    <property type="entry name" value="SSF"/>
    <property type="match status" value="1"/>
</dbReference>
<dbReference type="PANTHER" id="PTHR46154">
    <property type="match status" value="1"/>
</dbReference>
<feature type="transmembrane region" description="Helical" evidence="8">
    <location>
        <begin position="337"/>
        <end position="361"/>
    </location>
</feature>
<keyword evidence="10" id="KW-1185">Reference proteome</keyword>
<dbReference type="PROSITE" id="PS50283">
    <property type="entry name" value="NA_SOLUT_SYMP_3"/>
    <property type="match status" value="1"/>
</dbReference>
<evidence type="ECO:0000313" key="10">
    <source>
        <dbReference type="Proteomes" id="UP000054399"/>
    </source>
</evidence>
<feature type="transmembrane region" description="Helical" evidence="8">
    <location>
        <begin position="629"/>
        <end position="653"/>
    </location>
</feature>
<comment type="caution">
    <text evidence="9">The sequence shown here is derived from an EMBL/GenBank/DDBJ whole genome shotgun (WGS) entry which is preliminary data.</text>
</comment>
<feature type="transmembrane region" description="Helical" evidence="8">
    <location>
        <begin position="12"/>
        <end position="32"/>
    </location>
</feature>
<feature type="transmembrane region" description="Helical" evidence="8">
    <location>
        <begin position="198"/>
        <end position="218"/>
    </location>
</feature>
<keyword evidence="3 8" id="KW-0812">Transmembrane</keyword>
<proteinExistence type="inferred from homology"/>
<dbReference type="Gene3D" id="1.20.1730.10">
    <property type="entry name" value="Sodium/glucose cotransporter"/>
    <property type="match status" value="1"/>
</dbReference>
<feature type="transmembrane region" description="Helical" evidence="8">
    <location>
        <begin position="53"/>
        <end position="70"/>
    </location>
</feature>
<evidence type="ECO:0000256" key="3">
    <source>
        <dbReference type="ARBA" id="ARBA00022692"/>
    </source>
</evidence>
<keyword evidence="5 8" id="KW-0472">Membrane</keyword>
<evidence type="ECO:0000256" key="1">
    <source>
        <dbReference type="ARBA" id="ARBA00004141"/>
    </source>
</evidence>
<dbReference type="GeneID" id="91993415"/>
<dbReference type="InterPro" id="IPR001734">
    <property type="entry name" value="Na/solute_symporter"/>
</dbReference>
<feature type="transmembrane region" description="Helical" evidence="8">
    <location>
        <begin position="394"/>
        <end position="419"/>
    </location>
</feature>
<evidence type="ECO:0000256" key="4">
    <source>
        <dbReference type="ARBA" id="ARBA00022989"/>
    </source>
</evidence>
<evidence type="ECO:0000256" key="5">
    <source>
        <dbReference type="ARBA" id="ARBA00023136"/>
    </source>
</evidence>
<dbReference type="PANTHER" id="PTHR46154:SF2">
    <property type="entry name" value="SOLUTE SYMPORTER FAMILY TRANSPORTER (AFU_ORTHOLOGUE AFUA_6G03200)"/>
    <property type="match status" value="1"/>
</dbReference>
<evidence type="ECO:0000313" key="9">
    <source>
        <dbReference type="EMBL" id="KAL0240310.1"/>
    </source>
</evidence>
<feature type="transmembrane region" description="Helical" evidence="8">
    <location>
        <begin position="252"/>
        <end position="269"/>
    </location>
</feature>
<dbReference type="InterPro" id="IPR038377">
    <property type="entry name" value="Na/Glc_symporter_sf"/>
</dbReference>
<gene>
    <name evidence="9" type="ORF">I308_106560</name>
</gene>
<feature type="transmembrane region" description="Helical" evidence="8">
    <location>
        <begin position="290"/>
        <end position="317"/>
    </location>
</feature>
<evidence type="ECO:0000256" key="7">
    <source>
        <dbReference type="SAM" id="MobiDB-lite"/>
    </source>
</evidence>
<feature type="transmembrane region" description="Helical" evidence="8">
    <location>
        <begin position="493"/>
        <end position="514"/>
    </location>
</feature>
<reference evidence="9" key="1">
    <citation type="submission" date="2015-01" db="EMBL/GenBank/DDBJ databases">
        <authorList>
            <consortium name="The Broad Institute Genomics Platform"/>
            <person name="Cuomo C."/>
            <person name="Litvintseva A."/>
            <person name="Chen Y."/>
            <person name="Heitman J."/>
            <person name="Sun S."/>
            <person name="Springer D."/>
            <person name="Dromer F."/>
            <person name="Young S."/>
            <person name="Zeng Q."/>
            <person name="Gargeya S."/>
            <person name="Abouelleil A."/>
            <person name="Alvarado L."/>
            <person name="Chapman S.B."/>
            <person name="Gainer-Dewar J."/>
            <person name="Goldberg J."/>
            <person name="Griggs A."/>
            <person name="Gujja S."/>
            <person name="Hansen M."/>
            <person name="Howarth C."/>
            <person name="Imamovic A."/>
            <person name="Larimer J."/>
            <person name="Murphy C."/>
            <person name="Naylor J."/>
            <person name="Pearson M."/>
            <person name="Priest M."/>
            <person name="Roberts A."/>
            <person name="Saif S."/>
            <person name="Shea T."/>
            <person name="Sykes S."/>
            <person name="Wortman J."/>
            <person name="Nusbaum C."/>
            <person name="Birren B."/>
        </authorList>
    </citation>
    <scope>NUCLEOTIDE SEQUENCE</scope>
    <source>
        <strain evidence="9">IND107</strain>
    </source>
</reference>
<evidence type="ECO:0000256" key="8">
    <source>
        <dbReference type="SAM" id="Phobius"/>
    </source>
</evidence>
<dbReference type="InterPro" id="IPR031155">
    <property type="entry name" value="DUR"/>
</dbReference>
<evidence type="ECO:0000256" key="2">
    <source>
        <dbReference type="ARBA" id="ARBA00006434"/>
    </source>
</evidence>
<feature type="transmembrane region" description="Helical" evidence="8">
    <location>
        <begin position="425"/>
        <end position="447"/>
    </location>
</feature>
<comment type="subcellular location">
    <subcellularLocation>
        <location evidence="1">Membrane</location>
        <topology evidence="1">Multi-pass membrane protein</topology>
    </subcellularLocation>
</comment>
<evidence type="ECO:0000256" key="6">
    <source>
        <dbReference type="RuleBase" id="RU362091"/>
    </source>
</evidence>